<evidence type="ECO:0000313" key="4">
    <source>
        <dbReference type="Proteomes" id="UP000252706"/>
    </source>
</evidence>
<reference evidence="3 4" key="1">
    <citation type="submission" date="2018-07" db="EMBL/GenBank/DDBJ databases">
        <title>Modular assembly of carbohydrate-degrading microbial communities in the ocean.</title>
        <authorList>
            <person name="Enke T.N."/>
            <person name="Datta M.S."/>
            <person name="Schwartzman J.A."/>
            <person name="Cermak N."/>
            <person name="Schmitz D.A."/>
            <person name="Barrere J."/>
            <person name="Cordero O.X."/>
        </authorList>
    </citation>
    <scope>NUCLEOTIDE SEQUENCE [LARGE SCALE GENOMIC DNA]</scope>
    <source>
        <strain evidence="3 4">C3M10</strain>
    </source>
</reference>
<sequence>MAGGAQAESVAKYAADVPENVLTSDVVETDSLGTLEFFDGMPKPETVSNIYDNLDLIRSTTAFLDGMKIASLRGLLMGYASEGVAPNDILIHSGLMDARSLWLTPNTTTIYVGAHLDTSQGPMVMDVPAGLLGILDDAAFDYVTDIGALGPDKGEGGKYLILPPEYEGEIPDGYFVFESKSYDHWLVLRASPDPDGSTEGPVAKIKERLNIYPLAQADNPPAENFHDATGRQYNTVHANNFHFFEEIDAALQANPTGAFSPELLGIFAAIGIRKGQPFAPDARMKKIMTEAAAIGNATARALTFSPRDPGVFFYEDRQWNSPFQRQSHLFLEDGARMLDDQTFFFYYATGITPAMTSPPVGAGSIYEVGAKDVNGDYLDGSKTYSVTLPGPVPAKNFWSFMVYSGQTRSILETDQKSGGVDSNSPDIVANEDGSYTVWFSQQPPEGKEGNWVQTLPRKSFHVLLRLYGPLEPWFDKSWKPGDFIPVK</sequence>
<dbReference type="Pfam" id="PF06742">
    <property type="entry name" value="DUF1214"/>
    <property type="match status" value="1"/>
</dbReference>
<gene>
    <name evidence="3" type="ORF">DS909_18790</name>
</gene>
<dbReference type="SUPFAM" id="SSF160935">
    <property type="entry name" value="VPA0735-like"/>
    <property type="match status" value="1"/>
</dbReference>
<dbReference type="InterPro" id="IPR010679">
    <property type="entry name" value="DUF1254"/>
</dbReference>
<dbReference type="InterPro" id="IPR010621">
    <property type="entry name" value="DUF1214"/>
</dbReference>
<organism evidence="3 4">
    <name type="scientific">Phaeobacter gallaeciensis</name>
    <dbReference type="NCBI Taxonomy" id="60890"/>
    <lineage>
        <taxon>Bacteria</taxon>
        <taxon>Pseudomonadati</taxon>
        <taxon>Pseudomonadota</taxon>
        <taxon>Alphaproteobacteria</taxon>
        <taxon>Rhodobacterales</taxon>
        <taxon>Roseobacteraceae</taxon>
        <taxon>Phaeobacter</taxon>
    </lineage>
</organism>
<feature type="domain" description="DUF1254" evidence="2">
    <location>
        <begin position="89"/>
        <end position="213"/>
    </location>
</feature>
<dbReference type="PANTHER" id="PTHR36509:SF3">
    <property type="entry name" value="SIGNAL PEPTIDE PROTEIN"/>
    <property type="match status" value="1"/>
</dbReference>
<protein>
    <recommendedName>
        <fullName evidence="5">DUF1254 domain-containing protein</fullName>
    </recommendedName>
</protein>
<dbReference type="Gene3D" id="2.60.120.600">
    <property type="entry name" value="Domain of unknown function DUF1214, C-terminal domain"/>
    <property type="match status" value="1"/>
</dbReference>
<name>A0A366WNA4_9RHOB</name>
<evidence type="ECO:0000313" key="3">
    <source>
        <dbReference type="EMBL" id="RBW51688.1"/>
    </source>
</evidence>
<accession>A0A366WNA4</accession>
<dbReference type="InterPro" id="IPR037050">
    <property type="entry name" value="DUF1254_sf"/>
</dbReference>
<dbReference type="Gene3D" id="2.60.40.1610">
    <property type="entry name" value="Domain of unknown function DUF1254"/>
    <property type="match status" value="1"/>
</dbReference>
<dbReference type="AlphaFoldDB" id="A0A366WNA4"/>
<evidence type="ECO:0000259" key="1">
    <source>
        <dbReference type="Pfam" id="PF06742"/>
    </source>
</evidence>
<dbReference type="OrthoDB" id="272779at2"/>
<proteinExistence type="predicted"/>
<evidence type="ECO:0000259" key="2">
    <source>
        <dbReference type="Pfam" id="PF06863"/>
    </source>
</evidence>
<dbReference type="Proteomes" id="UP000252706">
    <property type="component" value="Unassembled WGS sequence"/>
</dbReference>
<dbReference type="Pfam" id="PF06863">
    <property type="entry name" value="DUF1254"/>
    <property type="match status" value="1"/>
</dbReference>
<evidence type="ECO:0008006" key="5">
    <source>
        <dbReference type="Google" id="ProtNLM"/>
    </source>
</evidence>
<dbReference type="InterPro" id="IPR037049">
    <property type="entry name" value="DUF1214_C_sf"/>
</dbReference>
<dbReference type="PANTHER" id="PTHR36509">
    <property type="entry name" value="BLL3101 PROTEIN"/>
    <property type="match status" value="1"/>
</dbReference>
<dbReference type="Gene3D" id="1.10.3360.10">
    <property type="entry name" value="VPA0735-like domain"/>
    <property type="match status" value="1"/>
</dbReference>
<feature type="domain" description="DUF1214" evidence="1">
    <location>
        <begin position="364"/>
        <end position="470"/>
    </location>
</feature>
<dbReference type="EMBL" id="QOCE01000045">
    <property type="protein sequence ID" value="RBW51688.1"/>
    <property type="molecule type" value="Genomic_DNA"/>
</dbReference>
<comment type="caution">
    <text evidence="3">The sequence shown here is derived from an EMBL/GenBank/DDBJ whole genome shotgun (WGS) entry which is preliminary data.</text>
</comment>